<dbReference type="HOGENOM" id="CLU_061591_0_0_1"/>
<dbReference type="RefSeq" id="XP_001526881.1">
    <property type="nucleotide sequence ID" value="XM_001526831.1"/>
</dbReference>
<name>A5DWH3_LODEL</name>
<feature type="compositionally biased region" description="Low complexity" evidence="1">
    <location>
        <begin position="310"/>
        <end position="354"/>
    </location>
</feature>
<protein>
    <recommendedName>
        <fullName evidence="5">Opaque-phase-specific protein OP4</fullName>
    </recommendedName>
</protein>
<evidence type="ECO:0000256" key="1">
    <source>
        <dbReference type="SAM" id="MobiDB-lite"/>
    </source>
</evidence>
<accession>A5DWH3</accession>
<dbReference type="Proteomes" id="UP000001996">
    <property type="component" value="Unassembled WGS sequence"/>
</dbReference>
<feature type="compositionally biased region" description="Basic residues" evidence="1">
    <location>
        <begin position="362"/>
        <end position="375"/>
    </location>
</feature>
<dbReference type="AlphaFoldDB" id="A5DWH3"/>
<dbReference type="KEGG" id="lel:PVL30_001681"/>
<dbReference type="VEuPathDB" id="FungiDB:LELG_01709"/>
<evidence type="ECO:0008006" key="5">
    <source>
        <dbReference type="Google" id="ProtNLM"/>
    </source>
</evidence>
<organism evidence="3 4">
    <name type="scientific">Lodderomyces elongisporus (strain ATCC 11503 / CBS 2605 / JCM 1781 / NBRC 1676 / NRRL YB-4239)</name>
    <name type="common">Yeast</name>
    <name type="synonym">Saccharomyces elongisporus</name>
    <dbReference type="NCBI Taxonomy" id="379508"/>
    <lineage>
        <taxon>Eukaryota</taxon>
        <taxon>Fungi</taxon>
        <taxon>Dikarya</taxon>
        <taxon>Ascomycota</taxon>
        <taxon>Saccharomycotina</taxon>
        <taxon>Pichiomycetes</taxon>
        <taxon>Debaryomycetaceae</taxon>
        <taxon>Candida/Lodderomyces clade</taxon>
        <taxon>Lodderomyces</taxon>
    </lineage>
</organism>
<dbReference type="InParanoid" id="A5DWH3"/>
<proteinExistence type="predicted"/>
<dbReference type="OrthoDB" id="4091967at2759"/>
<sequence>MKLSATTLAILATATAASIEQLQHQQHPNGGNTQLVARDEVDQALGSSLAKTKFQKKDGEPDLAALVAHINGYKAKRDAIDMEIMKRDYAIVTDVLTAINQTQLAPKILDYFVSSPTFEPIVVNVLISVMKSGLISLQAVLDALVSSNLAVNVINDLISDCDLYVDLFNAAEEIISDLASKVKELISEGVSTLISRDENDNSLAAFVVTEKRLDFDIDSVVDNLLDSLYQSGLASSVVKDVLTNSAYLSFAEDLLKAMLANNLIDIPSIISALKESGLITQLFQELLNFGTLSTVAETAFAAFAGQCSGSSAGGTSTPSTSGSGSSGSSGSSGTSGTSGSISSSSAGSGSGSTSNNDAVGPCKKRRRVRRRRSNY</sequence>
<feature type="chain" id="PRO_5002679912" description="Opaque-phase-specific protein OP4" evidence="2">
    <location>
        <begin position="17"/>
        <end position="375"/>
    </location>
</feature>
<feature type="signal peptide" evidence="2">
    <location>
        <begin position="1"/>
        <end position="16"/>
    </location>
</feature>
<dbReference type="EMBL" id="CH981525">
    <property type="protein sequence ID" value="EDK43531.1"/>
    <property type="molecule type" value="Genomic_DNA"/>
</dbReference>
<keyword evidence="2" id="KW-0732">Signal</keyword>
<evidence type="ECO:0000313" key="4">
    <source>
        <dbReference type="Proteomes" id="UP000001996"/>
    </source>
</evidence>
<feature type="region of interest" description="Disordered" evidence="1">
    <location>
        <begin position="310"/>
        <end position="375"/>
    </location>
</feature>
<gene>
    <name evidence="3" type="ORF">LELG_01709</name>
</gene>
<dbReference type="eggNOG" id="ENOG502QQIF">
    <property type="taxonomic scope" value="Eukaryota"/>
</dbReference>
<reference evidence="3 4" key="1">
    <citation type="journal article" date="2009" name="Nature">
        <title>Evolution of pathogenicity and sexual reproduction in eight Candida genomes.</title>
        <authorList>
            <person name="Butler G."/>
            <person name="Rasmussen M.D."/>
            <person name="Lin M.F."/>
            <person name="Santos M.A."/>
            <person name="Sakthikumar S."/>
            <person name="Munro C.A."/>
            <person name="Rheinbay E."/>
            <person name="Grabherr M."/>
            <person name="Forche A."/>
            <person name="Reedy J.L."/>
            <person name="Agrafioti I."/>
            <person name="Arnaud M.B."/>
            <person name="Bates S."/>
            <person name="Brown A.J."/>
            <person name="Brunke S."/>
            <person name="Costanzo M.C."/>
            <person name="Fitzpatrick D.A."/>
            <person name="de Groot P.W."/>
            <person name="Harris D."/>
            <person name="Hoyer L.L."/>
            <person name="Hube B."/>
            <person name="Klis F.M."/>
            <person name="Kodira C."/>
            <person name="Lennard N."/>
            <person name="Logue M.E."/>
            <person name="Martin R."/>
            <person name="Neiman A.M."/>
            <person name="Nikolaou E."/>
            <person name="Quail M.A."/>
            <person name="Quinn J."/>
            <person name="Santos M.C."/>
            <person name="Schmitzberger F.F."/>
            <person name="Sherlock G."/>
            <person name="Shah P."/>
            <person name="Silverstein K.A."/>
            <person name="Skrzypek M.S."/>
            <person name="Soll D."/>
            <person name="Staggs R."/>
            <person name="Stansfield I."/>
            <person name="Stumpf M.P."/>
            <person name="Sudbery P.E."/>
            <person name="Srikantha T."/>
            <person name="Zeng Q."/>
            <person name="Berman J."/>
            <person name="Berriman M."/>
            <person name="Heitman J."/>
            <person name="Gow N.A."/>
            <person name="Lorenz M.C."/>
            <person name="Birren B.W."/>
            <person name="Kellis M."/>
            <person name="Cuomo C.A."/>
        </authorList>
    </citation>
    <scope>NUCLEOTIDE SEQUENCE [LARGE SCALE GENOMIC DNA]</scope>
    <source>
        <strain evidence="4">ATCC 11503 / BCRC 21390 / CBS 2605 / JCM 1781 / NBRC 1676 / NRRL YB-4239</strain>
    </source>
</reference>
<evidence type="ECO:0000313" key="3">
    <source>
        <dbReference type="EMBL" id="EDK43531.1"/>
    </source>
</evidence>
<evidence type="ECO:0000256" key="2">
    <source>
        <dbReference type="SAM" id="SignalP"/>
    </source>
</evidence>
<keyword evidence="4" id="KW-1185">Reference proteome</keyword>
<dbReference type="STRING" id="379508.A5DWH3"/>
<dbReference type="OMA" id="QHINNYK"/>
<dbReference type="GeneID" id="5234650"/>